<dbReference type="OrthoDB" id="9802640at2"/>
<dbReference type="InterPro" id="IPR056471">
    <property type="entry name" value="HD-CE"/>
</dbReference>
<dbReference type="Pfam" id="PF13589">
    <property type="entry name" value="HATPase_c_3"/>
    <property type="match status" value="1"/>
</dbReference>
<sequence length="1249" mass="139872">MAETRRPKISDRMSRFMWPASGRQPCSQVVVYGSPMAGHPHPIPGDINGQTDLAAAMKDIWIRSGMSYQNIATKSASLPVDVEIGKTTVMNIVTAGRSLPTEKSLRGFLLSCAIDTETVDEWCEVLRGLRVGQVGARPVNRQNVNTAVLLPLGNVWKSLSSQPLFEQLARTGSPSMVLAVKELVDQAVSILDIEYETAASYTLHGSEHSVSVVRRLGQLLGSDVRKLNAHESGILVVGAFFHDLGRVPGLPVDVSPSQVRRFLDKADGSVARLEWDDGRVPKPVMEDYCRWDRTRRLAAYTRQLPPELLEWDGLPMREALGVLCAEQACPRDKSSSPAGIPGLDIALCSGLLRLATRLELCDVRPAHDIYRRLGIERRSVPRQTSDDVEWRRYVLRLELIPKRRSTDYLVEVEAITLRSVVEYDLRATLDGIQEEFRRCQRLRTKWGEKWQRLPLPSAIDLAKLSGLEYTYEELRFELVRDDVLQLLGGTKLYGNPNVFVRELLQNAIDAVRLRNILDIGRRRGTVAISCWEDQGSIWFRIDDDGIGMDLQTIREYFLQVGRSYYNSEDLNRELRTLGRSRSRFSAISRFGIGIMSCFMLGDRIEVSTRKYQGVGEPGTALRLSVDRREDFATLRQDDQGSDPIPAGPGMVPLDFREDCGTTVAVRINAARHYVPPQVLLRYAEFFHFTNECTLFLNGKEHFGVDLTKPILDGAVFTHKRLGKKENSEFTARHLGRIRVDAIPLDISSRSPEPRIQGQLVAIMASLETSEQVGLLDLLSPVKRSRLSSIVRDALAATSVGVEVSADLSRVRLKCKCIEAVNQAREALGIEKRLPRDEEEKQAAILRQLTDRHESDFTEMDARVLAGLDISIEFEGDYDGFGISVNVSSVRWWGHNGVTLPVKRRNEFLHDDFDENEYLDDTIDISRVSLSGSMTPSGRVFLVGNVSLMDDLRPDLSLARDELEDIPFVIPASLLLALRRAIPMGLPEWLAAELDEYSRHQHPLDVEESVDLGPILAAVSSIENGWWVEPVLTIGDAQYTIEQAKDFVERRQGPVILHFSDRPWGYFPRAFDLIGAALAQKRLNMRWRAPAEAGKDGSVVAIPGPSPVVAEIMEDFPPLCFMYHEDEENLCVERGPWNAGHPLCAWFISRGAELKKSVPGHFSELRQIFRQRSGDALFHYARAKEKQGVIDLESLLVGYSADDYMAYGDDLDQETATRVALALVGIVVDRVVAAAPDLRPPAEVMELLGV</sequence>
<dbReference type="eggNOG" id="COG0326">
    <property type="taxonomic scope" value="Bacteria"/>
</dbReference>
<evidence type="ECO:0000313" key="3">
    <source>
        <dbReference type="Proteomes" id="UP000000328"/>
    </source>
</evidence>
<dbReference type="EMBL" id="CP002000">
    <property type="protein sequence ID" value="ADJ48389.1"/>
    <property type="molecule type" value="Genomic_DNA"/>
</dbReference>
<protein>
    <submittedName>
        <fullName evidence="2">Probable chaperone protein</fullName>
    </submittedName>
</protein>
<dbReference type="KEGG" id="amd:AMED_6663"/>
<name>A0A0H3DFH3_AMYMU</name>
<evidence type="ECO:0000313" key="2">
    <source>
        <dbReference type="EMBL" id="ADJ48389.1"/>
    </source>
</evidence>
<dbReference type="AlphaFoldDB" id="A0A0H3DFH3"/>
<gene>
    <name evidence="2" type="ordered locus">AMED_6663</name>
</gene>
<dbReference type="InterPro" id="IPR020575">
    <property type="entry name" value="Hsp90_N"/>
</dbReference>
<reference evidence="2 3" key="1">
    <citation type="journal article" date="2010" name="Cell Res.">
        <title>Complete genome sequence of the rifamycin SV-producing Amycolatopsis mediterranei U32 revealed its genetic characteristics in phylogeny and metabolism.</title>
        <authorList>
            <person name="Zhao W."/>
            <person name="Zhong Y."/>
            <person name="Yuan H."/>
            <person name="Wang J."/>
            <person name="Zheng H."/>
            <person name="Wang Y."/>
            <person name="Cen X."/>
            <person name="Xu F."/>
            <person name="Bai J."/>
            <person name="Han X."/>
            <person name="Lu G."/>
            <person name="Zhu Y."/>
            <person name="Shao Z."/>
            <person name="Yan H."/>
            <person name="Li C."/>
            <person name="Peng N."/>
            <person name="Zhang Z."/>
            <person name="Zhang Y."/>
            <person name="Lin W."/>
            <person name="Fan Y."/>
            <person name="Qin Z."/>
            <person name="Hu Y."/>
            <person name="Zhu B."/>
            <person name="Wang S."/>
            <person name="Ding X."/>
            <person name="Zhao G.P."/>
        </authorList>
    </citation>
    <scope>NUCLEOTIDE SEQUENCE [LARGE SCALE GENOMIC DNA]</scope>
    <source>
        <strain evidence="3">U-32</strain>
    </source>
</reference>
<organism evidence="2 3">
    <name type="scientific">Amycolatopsis mediterranei (strain U-32)</name>
    <dbReference type="NCBI Taxonomy" id="749927"/>
    <lineage>
        <taxon>Bacteria</taxon>
        <taxon>Bacillati</taxon>
        <taxon>Actinomycetota</taxon>
        <taxon>Actinomycetes</taxon>
        <taxon>Pseudonocardiales</taxon>
        <taxon>Pseudonocardiaceae</taxon>
        <taxon>Amycolatopsis</taxon>
    </lineage>
</organism>
<dbReference type="Pfam" id="PF24391">
    <property type="entry name" value="HD-CE"/>
    <property type="match status" value="1"/>
</dbReference>
<proteinExistence type="predicted"/>
<dbReference type="PATRIC" id="fig|749927.5.peg.6932"/>
<accession>A0A0H3DFH3</accession>
<dbReference type="SUPFAM" id="SSF55874">
    <property type="entry name" value="ATPase domain of HSP90 chaperone/DNA topoisomerase II/histidine kinase"/>
    <property type="match status" value="1"/>
</dbReference>
<dbReference type="InterPro" id="IPR036890">
    <property type="entry name" value="HATPase_C_sf"/>
</dbReference>
<evidence type="ECO:0000259" key="1">
    <source>
        <dbReference type="Pfam" id="PF24391"/>
    </source>
</evidence>
<dbReference type="Gene3D" id="3.30.565.10">
    <property type="entry name" value="Histidine kinase-like ATPase, C-terminal domain"/>
    <property type="match status" value="1"/>
</dbReference>
<dbReference type="PRINTS" id="PR00775">
    <property type="entry name" value="HEATSHOCK90"/>
</dbReference>
<dbReference type="Proteomes" id="UP000000328">
    <property type="component" value="Chromosome"/>
</dbReference>
<feature type="domain" description="HD-CE" evidence="1">
    <location>
        <begin position="200"/>
        <end position="437"/>
    </location>
</feature>
<dbReference type="HOGENOM" id="CLU_265892_0_0_11"/>